<organism evidence="2 3">
    <name type="scientific">Dactylonectria estremocensis</name>
    <dbReference type="NCBI Taxonomy" id="1079267"/>
    <lineage>
        <taxon>Eukaryota</taxon>
        <taxon>Fungi</taxon>
        <taxon>Dikarya</taxon>
        <taxon>Ascomycota</taxon>
        <taxon>Pezizomycotina</taxon>
        <taxon>Sordariomycetes</taxon>
        <taxon>Hypocreomycetidae</taxon>
        <taxon>Hypocreales</taxon>
        <taxon>Nectriaceae</taxon>
        <taxon>Dactylonectria</taxon>
    </lineage>
</organism>
<reference evidence="2" key="1">
    <citation type="journal article" date="2021" name="Nat. Commun.">
        <title>Genetic determinants of endophytism in the Arabidopsis root mycobiome.</title>
        <authorList>
            <person name="Mesny F."/>
            <person name="Miyauchi S."/>
            <person name="Thiergart T."/>
            <person name="Pickel B."/>
            <person name="Atanasova L."/>
            <person name="Karlsson M."/>
            <person name="Huettel B."/>
            <person name="Barry K.W."/>
            <person name="Haridas S."/>
            <person name="Chen C."/>
            <person name="Bauer D."/>
            <person name="Andreopoulos W."/>
            <person name="Pangilinan J."/>
            <person name="LaButti K."/>
            <person name="Riley R."/>
            <person name="Lipzen A."/>
            <person name="Clum A."/>
            <person name="Drula E."/>
            <person name="Henrissat B."/>
            <person name="Kohler A."/>
            <person name="Grigoriev I.V."/>
            <person name="Martin F.M."/>
            <person name="Hacquard S."/>
        </authorList>
    </citation>
    <scope>NUCLEOTIDE SEQUENCE</scope>
    <source>
        <strain evidence="2">MPI-CAGE-AT-0021</strain>
    </source>
</reference>
<gene>
    <name evidence="2" type="ORF">B0J13DRAFT_611550</name>
</gene>
<dbReference type="SUPFAM" id="SSF52266">
    <property type="entry name" value="SGNH hydrolase"/>
    <property type="match status" value="1"/>
</dbReference>
<evidence type="ECO:0000313" key="3">
    <source>
        <dbReference type="Proteomes" id="UP000717696"/>
    </source>
</evidence>
<dbReference type="PANTHER" id="PTHR30383:SF19">
    <property type="entry name" value="FIBRONECTIN TYPE-III DOMAIN-CONTAINING PROTEIN"/>
    <property type="match status" value="1"/>
</dbReference>
<protein>
    <submittedName>
        <fullName evidence="2">SGNH hydrolase-type esterase domain-containing protein</fullName>
    </submittedName>
</protein>
<feature type="domain" description="SGNH hydrolase-type esterase" evidence="1">
    <location>
        <begin position="10"/>
        <end position="184"/>
    </location>
</feature>
<name>A0A9P9DZT3_9HYPO</name>
<sequence length="203" mass="23028">MSENSLSILCFGDSLTQGFHNYGLGESPYSETLEKRLKAAFPDTEIRIRTSGVPGDVASSSSFQRRFSHEVDADSYDWVIILGGTNDLGRLVAVDRVIEALRSYWNKAIRNGSKVLALTVPECKAKPEWLETNRHELNQQILTHSHPNFYAFDLYSHLPYHSLAEAERDLYWDDGLHLTADGYEWMGEHIANGLIRILQQEAN</sequence>
<accession>A0A9P9DZT3</accession>
<dbReference type="OrthoDB" id="408760at2759"/>
<keyword evidence="2" id="KW-0378">Hydrolase</keyword>
<dbReference type="EMBL" id="JAGMUU010000022">
    <property type="protein sequence ID" value="KAH7128007.1"/>
    <property type="molecule type" value="Genomic_DNA"/>
</dbReference>
<comment type="caution">
    <text evidence="2">The sequence shown here is derived from an EMBL/GenBank/DDBJ whole genome shotgun (WGS) entry which is preliminary data.</text>
</comment>
<evidence type="ECO:0000313" key="2">
    <source>
        <dbReference type="EMBL" id="KAH7128007.1"/>
    </source>
</evidence>
<dbReference type="Gene3D" id="3.40.50.1110">
    <property type="entry name" value="SGNH hydrolase"/>
    <property type="match status" value="1"/>
</dbReference>
<proteinExistence type="predicted"/>
<dbReference type="GO" id="GO:0004622">
    <property type="term" value="F:phosphatidylcholine lysophospholipase activity"/>
    <property type="evidence" value="ECO:0007669"/>
    <property type="project" value="TreeGrafter"/>
</dbReference>
<dbReference type="Proteomes" id="UP000717696">
    <property type="component" value="Unassembled WGS sequence"/>
</dbReference>
<dbReference type="InterPro" id="IPR013830">
    <property type="entry name" value="SGNH_hydro"/>
</dbReference>
<dbReference type="InterPro" id="IPR036514">
    <property type="entry name" value="SGNH_hydro_sf"/>
</dbReference>
<dbReference type="AlphaFoldDB" id="A0A9P9DZT3"/>
<dbReference type="PANTHER" id="PTHR30383">
    <property type="entry name" value="THIOESTERASE 1/PROTEASE 1/LYSOPHOSPHOLIPASE L1"/>
    <property type="match status" value="1"/>
</dbReference>
<evidence type="ECO:0000259" key="1">
    <source>
        <dbReference type="Pfam" id="PF13472"/>
    </source>
</evidence>
<keyword evidence="3" id="KW-1185">Reference proteome</keyword>
<dbReference type="Pfam" id="PF13472">
    <property type="entry name" value="Lipase_GDSL_2"/>
    <property type="match status" value="1"/>
</dbReference>
<dbReference type="InterPro" id="IPR051532">
    <property type="entry name" value="Ester_Hydrolysis_Enzymes"/>
</dbReference>
<dbReference type="CDD" id="cd00229">
    <property type="entry name" value="SGNH_hydrolase"/>
    <property type="match status" value="1"/>
</dbReference>